<dbReference type="EMBL" id="JABBWG010000009">
    <property type="protein sequence ID" value="KAG1819698.1"/>
    <property type="molecule type" value="Genomic_DNA"/>
</dbReference>
<evidence type="ECO:0000256" key="1">
    <source>
        <dbReference type="SAM" id="MobiDB-lite"/>
    </source>
</evidence>
<sequence length="216" mass="24270">MPITTNECNDNSNLCVCSRYNFGRPHNVSAATWRRHLQEAPEDEKERIRLGRVLPEHMVYLPAEQNHALAPEPAAHQHPDPPGHGALSTNTARRTIALREFAKRARLADSDNSTVGRRKRARNSEFETDDNINQDSIFSTPRPSSKMNTNEPRGRNRPRDSLMRRAQLFASELRGYIPSSPLSISFVTLPCAQTSPSPCLTEVFSPRLTLHVLVPA</sequence>
<comment type="caution">
    <text evidence="2">The sequence shown here is derived from an EMBL/GenBank/DDBJ whole genome shotgun (WGS) entry which is preliminary data.</text>
</comment>
<gene>
    <name evidence="2" type="ORF">BJ212DRAFT_1478930</name>
</gene>
<keyword evidence="3" id="KW-1185">Reference proteome</keyword>
<name>A0A9P7JFJ6_9AGAM</name>
<feature type="region of interest" description="Disordered" evidence="1">
    <location>
        <begin position="108"/>
        <end position="160"/>
    </location>
</feature>
<evidence type="ECO:0000313" key="3">
    <source>
        <dbReference type="Proteomes" id="UP000807769"/>
    </source>
</evidence>
<dbReference type="Proteomes" id="UP000807769">
    <property type="component" value="Unassembled WGS sequence"/>
</dbReference>
<protein>
    <submittedName>
        <fullName evidence="2">Uncharacterized protein</fullName>
    </submittedName>
</protein>
<organism evidence="2 3">
    <name type="scientific">Suillus subaureus</name>
    <dbReference type="NCBI Taxonomy" id="48587"/>
    <lineage>
        <taxon>Eukaryota</taxon>
        <taxon>Fungi</taxon>
        <taxon>Dikarya</taxon>
        <taxon>Basidiomycota</taxon>
        <taxon>Agaricomycotina</taxon>
        <taxon>Agaricomycetes</taxon>
        <taxon>Agaricomycetidae</taxon>
        <taxon>Boletales</taxon>
        <taxon>Suillineae</taxon>
        <taxon>Suillaceae</taxon>
        <taxon>Suillus</taxon>
    </lineage>
</organism>
<dbReference type="OrthoDB" id="2687594at2759"/>
<evidence type="ECO:0000313" key="2">
    <source>
        <dbReference type="EMBL" id="KAG1819698.1"/>
    </source>
</evidence>
<proteinExistence type="predicted"/>
<dbReference type="AlphaFoldDB" id="A0A9P7JFJ6"/>
<dbReference type="GeneID" id="64633799"/>
<feature type="compositionally biased region" description="Polar residues" evidence="1">
    <location>
        <begin position="133"/>
        <end position="151"/>
    </location>
</feature>
<reference evidence="2" key="1">
    <citation type="journal article" date="2020" name="New Phytol.">
        <title>Comparative genomics reveals dynamic genome evolution in host specialist ectomycorrhizal fungi.</title>
        <authorList>
            <person name="Lofgren L.A."/>
            <person name="Nguyen N.H."/>
            <person name="Vilgalys R."/>
            <person name="Ruytinx J."/>
            <person name="Liao H.L."/>
            <person name="Branco S."/>
            <person name="Kuo A."/>
            <person name="LaButti K."/>
            <person name="Lipzen A."/>
            <person name="Andreopoulos W."/>
            <person name="Pangilinan J."/>
            <person name="Riley R."/>
            <person name="Hundley H."/>
            <person name="Na H."/>
            <person name="Barry K."/>
            <person name="Grigoriev I.V."/>
            <person name="Stajich J.E."/>
            <person name="Kennedy P.G."/>
        </authorList>
    </citation>
    <scope>NUCLEOTIDE SEQUENCE</scope>
    <source>
        <strain evidence="2">MN1</strain>
    </source>
</reference>
<dbReference type="RefSeq" id="XP_041195233.1">
    <property type="nucleotide sequence ID" value="XM_041339783.1"/>
</dbReference>
<accession>A0A9P7JFJ6</accession>